<evidence type="ECO:0000313" key="2">
    <source>
        <dbReference type="EMBL" id="EIW89892.1"/>
    </source>
</evidence>
<dbReference type="Gene3D" id="2.180.10.10">
    <property type="entry name" value="RHS repeat-associated core"/>
    <property type="match status" value="1"/>
</dbReference>
<gene>
    <name evidence="2" type="ORF">AGRI_03329</name>
</gene>
<dbReference type="RefSeq" id="WP_008983601.1">
    <property type="nucleotide sequence ID" value="NZ_AKKU01000009.1"/>
</dbReference>
<keyword evidence="3" id="KW-1185">Reference proteome</keyword>
<feature type="region of interest" description="Disordered" evidence="1">
    <location>
        <begin position="215"/>
        <end position="277"/>
    </location>
</feature>
<name>I9P4I4_9ALTE</name>
<dbReference type="Proteomes" id="UP000035062">
    <property type="component" value="Unassembled WGS sequence"/>
</dbReference>
<accession>I9P4I4</accession>
<dbReference type="EMBL" id="AKKU01000009">
    <property type="protein sequence ID" value="EIW89892.1"/>
    <property type="molecule type" value="Genomic_DNA"/>
</dbReference>
<comment type="caution">
    <text evidence="2">The sequence shown here is derived from an EMBL/GenBank/DDBJ whole genome shotgun (WGS) entry which is preliminary data.</text>
</comment>
<dbReference type="eggNOG" id="COG3209">
    <property type="taxonomic scope" value="Bacteria"/>
</dbReference>
<dbReference type="STRING" id="1195246.AGRI_03329"/>
<dbReference type="AlphaFoldDB" id="I9P4I4"/>
<dbReference type="NCBIfam" id="TIGR03696">
    <property type="entry name" value="Rhs_assc_core"/>
    <property type="match status" value="1"/>
</dbReference>
<proteinExistence type="predicted"/>
<evidence type="ECO:0000313" key="3">
    <source>
        <dbReference type="Proteomes" id="UP000035062"/>
    </source>
</evidence>
<evidence type="ECO:0000256" key="1">
    <source>
        <dbReference type="SAM" id="MobiDB-lite"/>
    </source>
</evidence>
<protein>
    <submittedName>
        <fullName evidence="2">YD repeat-containing protein</fullName>
    </submittedName>
</protein>
<dbReference type="PATRIC" id="fig|1195246.3.peg.649"/>
<feature type="compositionally biased region" description="Low complexity" evidence="1">
    <location>
        <begin position="234"/>
        <end position="244"/>
    </location>
</feature>
<sequence length="422" mass="46549">MQRYKQVLSNSSGTETLHYIGKTAEVSIKGSTTTTRLFIDDIAIISKTQQSGQSTASYAIRYTLRDRLGSVVSLTNEANTLSEHRSYDPFGKPRKGDYRQWSPATLTGVVGTTPFTSRGFTDHEHLDGAQLIHMNGRVYDYNLGRFYSVDPVIQAPGNSQSLNPYSYIMNNPLAGTDPTGYTAECVENCPEAPKRSERSGRSFVQDWHQVYDRQNNGAVQNAKSTEPKTGAQEIGSQGSISSQSDRNNSTNVDKTSQLNYSGGQLKGELKDESQLGVAPEDAEDAFNKGLSAAENIPSIRKGVGKPQFKNEFAIGYQDKDGNNQIKSFSKFDDANDFAKKSEGGWVDASEQSGYITLYRTATYAKTVINPTFRYQKMKVNHVEGVIMNLAHEGYHAVNGPAHSPQLFMSSFGAVEQYRERGN</sequence>
<feature type="compositionally biased region" description="Polar residues" evidence="1">
    <location>
        <begin position="245"/>
        <end position="262"/>
    </location>
</feature>
<feature type="compositionally biased region" description="Polar residues" evidence="1">
    <location>
        <begin position="215"/>
        <end position="224"/>
    </location>
</feature>
<organism evidence="2 3">
    <name type="scientific">Alishewanella agri BL06</name>
    <dbReference type="NCBI Taxonomy" id="1195246"/>
    <lineage>
        <taxon>Bacteria</taxon>
        <taxon>Pseudomonadati</taxon>
        <taxon>Pseudomonadota</taxon>
        <taxon>Gammaproteobacteria</taxon>
        <taxon>Alteromonadales</taxon>
        <taxon>Alteromonadaceae</taxon>
        <taxon>Alishewanella</taxon>
    </lineage>
</organism>
<reference evidence="2 3" key="1">
    <citation type="journal article" date="2012" name="J. Bacteriol.">
        <title>Genome Sequence of Pectin-Degrading Alishewanella agri, Isolated from Landfill Soil.</title>
        <authorList>
            <person name="Kim J."/>
            <person name="Jung J."/>
            <person name="Sung J.S."/>
            <person name="Chun J."/>
            <person name="Park W."/>
        </authorList>
    </citation>
    <scope>NUCLEOTIDE SEQUENCE [LARGE SCALE GENOMIC DNA]</scope>
    <source>
        <strain evidence="2 3">BL06</strain>
    </source>
</reference>
<dbReference type="InterPro" id="IPR022385">
    <property type="entry name" value="Rhs_assc_core"/>
</dbReference>